<dbReference type="RefSeq" id="WP_202751159.1">
    <property type="nucleotide sequence ID" value="NZ_JAESWC010000019.1"/>
</dbReference>
<dbReference type="SUPFAM" id="SSF50249">
    <property type="entry name" value="Nucleic acid-binding proteins"/>
    <property type="match status" value="1"/>
</dbReference>
<comment type="caution">
    <text evidence="5">The sequence shown here is derived from an EMBL/GenBank/DDBJ whole genome shotgun (WGS) entry which is preliminary data.</text>
</comment>
<evidence type="ECO:0000313" key="6">
    <source>
        <dbReference type="Proteomes" id="UP000632377"/>
    </source>
</evidence>
<protein>
    <recommendedName>
        <fullName evidence="2 3">Single-stranded DNA-binding protein</fullName>
        <shortName evidence="2">SSB</shortName>
    </recommendedName>
</protein>
<dbReference type="NCBIfam" id="TIGR00621">
    <property type="entry name" value="ssb"/>
    <property type="match status" value="1"/>
</dbReference>
<dbReference type="PROSITE" id="PS50935">
    <property type="entry name" value="SSB"/>
    <property type="match status" value="1"/>
</dbReference>
<evidence type="ECO:0000313" key="5">
    <source>
        <dbReference type="EMBL" id="MBL4938419.1"/>
    </source>
</evidence>
<feature type="region of interest" description="Disordered" evidence="4">
    <location>
        <begin position="107"/>
        <end position="127"/>
    </location>
</feature>
<evidence type="ECO:0000256" key="1">
    <source>
        <dbReference type="ARBA" id="ARBA00023125"/>
    </source>
</evidence>
<dbReference type="InterPro" id="IPR012340">
    <property type="entry name" value="NA-bd_OB-fold"/>
</dbReference>
<name>A0ABS1TJA4_9CLOT</name>
<dbReference type="InterPro" id="IPR011344">
    <property type="entry name" value="ssDNA-bd"/>
</dbReference>
<keyword evidence="6" id="KW-1185">Reference proteome</keyword>
<accession>A0ABS1TJA4</accession>
<comment type="subunit">
    <text evidence="2">Homotetramer.</text>
</comment>
<dbReference type="EMBL" id="JAESWC010000019">
    <property type="protein sequence ID" value="MBL4938419.1"/>
    <property type="molecule type" value="Genomic_DNA"/>
</dbReference>
<evidence type="ECO:0000256" key="3">
    <source>
        <dbReference type="PIRNR" id="PIRNR002070"/>
    </source>
</evidence>
<dbReference type="Proteomes" id="UP000632377">
    <property type="component" value="Unassembled WGS sequence"/>
</dbReference>
<keyword evidence="1 2" id="KW-0238">DNA-binding</keyword>
<proteinExistence type="inferred from homology"/>
<evidence type="ECO:0000256" key="4">
    <source>
        <dbReference type="SAM" id="MobiDB-lite"/>
    </source>
</evidence>
<dbReference type="CDD" id="cd04496">
    <property type="entry name" value="SSB_OBF"/>
    <property type="match status" value="1"/>
</dbReference>
<reference evidence="5 6" key="1">
    <citation type="submission" date="2021-01" db="EMBL/GenBank/DDBJ databases">
        <title>Genome public.</title>
        <authorList>
            <person name="Liu C."/>
            <person name="Sun Q."/>
        </authorList>
    </citation>
    <scope>NUCLEOTIDE SEQUENCE [LARGE SCALE GENOMIC DNA]</scope>
    <source>
        <strain evidence="5 6">YIM B02515</strain>
    </source>
</reference>
<dbReference type="InterPro" id="IPR000424">
    <property type="entry name" value="Primosome_PriB/ssb"/>
</dbReference>
<gene>
    <name evidence="5" type="ORF">JK636_22155</name>
</gene>
<comment type="caution">
    <text evidence="2">Lacks conserved residue(s) required for the propagation of feature annotation.</text>
</comment>
<dbReference type="Pfam" id="PF00436">
    <property type="entry name" value="SSB"/>
    <property type="match status" value="1"/>
</dbReference>
<dbReference type="PANTHER" id="PTHR10302">
    <property type="entry name" value="SINGLE-STRANDED DNA-BINDING PROTEIN"/>
    <property type="match status" value="1"/>
</dbReference>
<evidence type="ECO:0000256" key="2">
    <source>
        <dbReference type="HAMAP-Rule" id="MF_00984"/>
    </source>
</evidence>
<dbReference type="HAMAP" id="MF_00984">
    <property type="entry name" value="SSB"/>
    <property type="match status" value="1"/>
</dbReference>
<dbReference type="GO" id="GO:0003677">
    <property type="term" value="F:DNA binding"/>
    <property type="evidence" value="ECO:0007669"/>
    <property type="project" value="UniProtKB-KW"/>
</dbReference>
<dbReference type="PANTHER" id="PTHR10302:SF27">
    <property type="entry name" value="SINGLE-STRANDED DNA-BINDING PROTEIN"/>
    <property type="match status" value="1"/>
</dbReference>
<organism evidence="5 6">
    <name type="scientific">Clostridium rhizosphaerae</name>
    <dbReference type="NCBI Taxonomy" id="2803861"/>
    <lineage>
        <taxon>Bacteria</taxon>
        <taxon>Bacillati</taxon>
        <taxon>Bacillota</taxon>
        <taxon>Clostridia</taxon>
        <taxon>Eubacteriales</taxon>
        <taxon>Clostridiaceae</taxon>
        <taxon>Clostridium</taxon>
    </lineage>
</organism>
<dbReference type="PIRSF" id="PIRSF002070">
    <property type="entry name" value="SSB"/>
    <property type="match status" value="1"/>
</dbReference>
<dbReference type="Gene3D" id="2.40.50.140">
    <property type="entry name" value="Nucleic acid-binding proteins"/>
    <property type="match status" value="1"/>
</dbReference>
<feature type="compositionally biased region" description="Low complexity" evidence="4">
    <location>
        <begin position="110"/>
        <end position="126"/>
    </location>
</feature>
<sequence>MNKVVLIGRLTKDPELKFTPGTGTAVATFTLAVDRRVPNKSGQREADFVPIVVWGKQAESTANYMSKGKLMGVSGRIQTRSYDAKDGTKRYVTEIVAEEVQFLEWGNGNNGANPNPNQNFNKSANQGNSDYSAMDFQGSIYEDEMTPVDDGDIPF</sequence>